<evidence type="ECO:0000256" key="17">
    <source>
        <dbReference type="SAM" id="SignalP"/>
    </source>
</evidence>
<comment type="subcellular location">
    <subcellularLocation>
        <location evidence="2">Mitochondrion</location>
    </subcellularLocation>
</comment>
<dbReference type="InterPro" id="IPR043502">
    <property type="entry name" value="DNA/RNA_pol_sf"/>
</dbReference>
<dbReference type="SUPFAM" id="SSF56672">
    <property type="entry name" value="DNA/RNA polymerases"/>
    <property type="match status" value="1"/>
</dbReference>
<keyword evidence="8 14" id="KW-0227">DNA damage</keyword>
<reference evidence="20 21" key="1">
    <citation type="submission" date="2018-12" db="EMBL/GenBank/DDBJ databases">
        <title>Draft genome sequence of Xylaria grammica IHI A82.</title>
        <authorList>
            <person name="Buettner E."/>
            <person name="Kellner H."/>
        </authorList>
    </citation>
    <scope>NUCLEOTIDE SEQUENCE [LARGE SCALE GENOMIC DNA]</scope>
    <source>
        <strain evidence="20 21">IHI A82</strain>
    </source>
</reference>
<dbReference type="PROSITE" id="PS51908">
    <property type="entry name" value="ZF_UBZ4"/>
    <property type="match status" value="1"/>
</dbReference>
<feature type="signal peptide" evidence="17">
    <location>
        <begin position="1"/>
        <end position="17"/>
    </location>
</feature>
<dbReference type="InterPro" id="IPR001126">
    <property type="entry name" value="UmuC"/>
</dbReference>
<feature type="region of interest" description="Disordered" evidence="16">
    <location>
        <begin position="1215"/>
        <end position="1263"/>
    </location>
</feature>
<dbReference type="Pfam" id="PF00817">
    <property type="entry name" value="IMS"/>
    <property type="match status" value="1"/>
</dbReference>
<dbReference type="GO" id="GO:0003887">
    <property type="term" value="F:DNA-directed DNA polymerase activity"/>
    <property type="evidence" value="ECO:0007669"/>
    <property type="project" value="InterPro"/>
</dbReference>
<gene>
    <name evidence="20" type="ORF">EKO27_g8935</name>
</gene>
<evidence type="ECO:0000256" key="13">
    <source>
        <dbReference type="ARBA" id="ARBA00023204"/>
    </source>
</evidence>
<dbReference type="SMART" id="SM00734">
    <property type="entry name" value="ZnF_Rad18"/>
    <property type="match status" value="1"/>
</dbReference>
<evidence type="ECO:0000259" key="19">
    <source>
        <dbReference type="PROSITE" id="PS51908"/>
    </source>
</evidence>
<evidence type="ECO:0000256" key="7">
    <source>
        <dbReference type="ARBA" id="ARBA00022723"/>
    </source>
</evidence>
<keyword evidence="7" id="KW-0479">Metal-binding</keyword>
<keyword evidence="21" id="KW-1185">Reference proteome</keyword>
<evidence type="ECO:0000313" key="21">
    <source>
        <dbReference type="Proteomes" id="UP000286045"/>
    </source>
</evidence>
<dbReference type="Gene3D" id="3.30.160.60">
    <property type="entry name" value="Classic Zinc Finger"/>
    <property type="match status" value="1"/>
</dbReference>
<evidence type="ECO:0000256" key="6">
    <source>
        <dbReference type="ARBA" id="ARBA00016178"/>
    </source>
</evidence>
<evidence type="ECO:0000256" key="14">
    <source>
        <dbReference type="PROSITE-ProRule" id="PRU01256"/>
    </source>
</evidence>
<dbReference type="GO" id="GO:0006281">
    <property type="term" value="P:DNA repair"/>
    <property type="evidence" value="ECO:0007669"/>
    <property type="project" value="UniProtKB-KW"/>
</dbReference>
<dbReference type="GO" id="GO:0046373">
    <property type="term" value="P:L-arabinose metabolic process"/>
    <property type="evidence" value="ECO:0007669"/>
    <property type="project" value="InterPro"/>
</dbReference>
<keyword evidence="9 14" id="KW-0863">Zinc-finger</keyword>
<dbReference type="Gene3D" id="3.40.1170.60">
    <property type="match status" value="1"/>
</dbReference>
<dbReference type="Pfam" id="PF22848">
    <property type="entry name" value="ASD1_dom"/>
    <property type="match status" value="1"/>
</dbReference>
<dbReference type="Gene3D" id="1.10.150.810">
    <property type="match status" value="1"/>
</dbReference>
<keyword evidence="11" id="KW-0862">Zinc</keyword>
<dbReference type="EC" id="3.2.1.55" evidence="5"/>
<dbReference type="Gene3D" id="1.10.150.20">
    <property type="entry name" value="5' to 3' exonuclease, C-terminal subdomain"/>
    <property type="match status" value="1"/>
</dbReference>
<dbReference type="Gene3D" id="2.60.40.1180">
    <property type="entry name" value="Golgi alpha-mannosidase II"/>
    <property type="match status" value="1"/>
</dbReference>
<dbReference type="Gene3D" id="3.30.1490.100">
    <property type="entry name" value="DNA polymerase, Y-family, little finger domain"/>
    <property type="match status" value="1"/>
</dbReference>
<dbReference type="CDD" id="cd03586">
    <property type="entry name" value="PolY_Pol_IV_kappa"/>
    <property type="match status" value="1"/>
</dbReference>
<dbReference type="GO" id="GO:0008270">
    <property type="term" value="F:zinc ion binding"/>
    <property type="evidence" value="ECO:0007669"/>
    <property type="project" value="UniProtKB-KW"/>
</dbReference>
<evidence type="ECO:0000259" key="18">
    <source>
        <dbReference type="PROSITE" id="PS50173"/>
    </source>
</evidence>
<dbReference type="UniPathway" id="UPA00667"/>
<evidence type="ECO:0000256" key="4">
    <source>
        <dbReference type="ARBA" id="ARBA00007186"/>
    </source>
</evidence>
<dbReference type="InterPro" id="IPR055235">
    <property type="entry name" value="ASD1_cat"/>
</dbReference>
<evidence type="ECO:0000256" key="10">
    <source>
        <dbReference type="ARBA" id="ARBA00022801"/>
    </source>
</evidence>
<evidence type="ECO:0000256" key="15">
    <source>
        <dbReference type="SAM" id="Coils"/>
    </source>
</evidence>
<comment type="caution">
    <text evidence="20">The sequence shown here is derived from an EMBL/GenBank/DDBJ whole genome shotgun (WGS) entry which is preliminary data.</text>
</comment>
<dbReference type="FunFam" id="3.30.1490.100:FF:000010">
    <property type="entry name" value="DNA-directed polymerase kappa"/>
    <property type="match status" value="1"/>
</dbReference>
<keyword evidence="15" id="KW-0175">Coiled coil</keyword>
<dbReference type="GO" id="GO:0031222">
    <property type="term" value="P:arabinan catabolic process"/>
    <property type="evidence" value="ECO:0007669"/>
    <property type="project" value="UniProtKB-UniPathway"/>
</dbReference>
<dbReference type="NCBIfam" id="NF002677">
    <property type="entry name" value="PRK02406.1"/>
    <property type="match status" value="1"/>
</dbReference>
<proteinExistence type="inferred from homology"/>
<dbReference type="InterPro" id="IPR043128">
    <property type="entry name" value="Rev_trsase/Diguanyl_cyclase"/>
</dbReference>
<dbReference type="GO" id="GO:0003684">
    <property type="term" value="F:damaged DNA binding"/>
    <property type="evidence" value="ECO:0007669"/>
    <property type="project" value="InterPro"/>
</dbReference>
<evidence type="ECO:0000256" key="11">
    <source>
        <dbReference type="ARBA" id="ARBA00022833"/>
    </source>
</evidence>
<dbReference type="Gene3D" id="3.30.70.270">
    <property type="match status" value="1"/>
</dbReference>
<organism evidence="20 21">
    <name type="scientific">Xylaria grammica</name>
    <dbReference type="NCBI Taxonomy" id="363999"/>
    <lineage>
        <taxon>Eukaryota</taxon>
        <taxon>Fungi</taxon>
        <taxon>Dikarya</taxon>
        <taxon>Ascomycota</taxon>
        <taxon>Pezizomycotina</taxon>
        <taxon>Sordariomycetes</taxon>
        <taxon>Xylariomycetidae</taxon>
        <taxon>Xylariales</taxon>
        <taxon>Xylariaceae</taxon>
        <taxon>Xylaria</taxon>
    </lineage>
</organism>
<feature type="chain" id="PRO_5019369813" description="DNA polymerase kappa" evidence="17">
    <location>
        <begin position="18"/>
        <end position="1263"/>
    </location>
</feature>
<dbReference type="InterPro" id="IPR010720">
    <property type="entry name" value="Alpha-L-AF_C"/>
</dbReference>
<evidence type="ECO:0000256" key="3">
    <source>
        <dbReference type="ARBA" id="ARBA00004834"/>
    </source>
</evidence>
<keyword evidence="10" id="KW-0378">Hydrolase</keyword>
<evidence type="ECO:0000256" key="2">
    <source>
        <dbReference type="ARBA" id="ARBA00004173"/>
    </source>
</evidence>
<comment type="pathway">
    <text evidence="3">Glycan metabolism; L-arabinan degradation.</text>
</comment>
<evidence type="ECO:0000313" key="20">
    <source>
        <dbReference type="EMBL" id="RWA06172.1"/>
    </source>
</evidence>
<sequence>MMKQALLGLLATTAVSAVNINVSSKGGNVTGGFHYGLLHEDIDNSGDGGLYAELIRNRAFQSSERYPSSLDGWSPVNGAQLSLNALEEPLSEALSNSLNVAPTSAHGQIGFSNDGYWGIDVKVQKYSGSFWVRGDYSGHFTASLQSNITGERFGFTKVKSRSRANEWVEHDFTLIPNKNAPSSNNTFAITFEAAGLKSESLDFNLISLFPPTFKGRKNGMRLDLVEALEGFHPTIFRIPGGNMLEGSTNTSYWDWKDSLGPLKNRPGFSGVWNYQQTHGLGLLEYLEFAEDMGMELVLAVYAGLALNGDVTPEDQLQQFIDDALDEIEFIRGPPDSKWGAVRAKLGHPEPWKLEYVEVGNEDWLAGAPNGWETYKDYRFPLFLEAINKACPGAGDYHLYTTPDTWVAEFGKFDTVKTPHIIGEMASTFPNGGTGWDSGVLRPFPWWGGAVGEAVALIGYERNADRIIGAVYAPILRNMNRWQWSITMLQFAADPAMTTRSTSWYIWELMAAHPITETLPVNNDFGPLYYVAGKNDKTQGHVFKAAVYNSTDSADVPVKLAFDGVSAGTTAELTVLTGPEDPYGVNDPFTGVNIVKTTKTTVKSDKNGTFSFSLPNLSVAVLDTKGKRIETIRAVHDPVYHVTIEGVQRYSRMTEENDNATEPESGEHQTLKYHLLGPSLTKAGQDSVDQSKVSEIIYNASKGSKFFNREEERDKILTQKIEQILTKKRRLEKLDLTRESRAADQLISELEASRDLTQRIVHIDCDAFYAAVEQLDRPELKDVPFAVGGGVLSTCNYVARKFGCRSGMAGFVAKKICPELLLIRPNFKKYTAKAHEIRDILAEYDPRFESASIDEAYLNITEYCAEHNMTAEEAVQQARDEIHEKTKITVSAGIAANAKLAKICSNFNKPNGQYSLPNDRNAIMTFMRDLPTRKVNGIGRVLERELQEIGIRTCGDIYLHRHLLRQLFGEKAYQFLLACHLGLGRTQIQPAEEYERKSVGTESTFRDMSDPVELRGKLRWTAEELEKDMRRAECKGRTLVLKVKLHTYEVLTRQVVLPKAIYQADDLYQYSLPILAKLQQEIPSIKLRLMGLRCTHLVSTKKPDTRAFFGLQPLKTEEATSHKPAKRKASEIIDGNFEHEGDELLDPEVHGGDDEYEVLIDSVQPENAHETEADTVGDIETAEQWWDCPICGRPQPADERRFNDHLDSCLSRQTIRDAVQRDTTESPPIPQEMPTTKKVKANGEKRRGRLVGLGDPKQKKLSFG</sequence>
<accession>A0A439CVK1</accession>
<dbReference type="FunFam" id="3.30.70.270:FF:000014">
    <property type="entry name" value="DNA polymerase kappa subunit"/>
    <property type="match status" value="1"/>
</dbReference>
<dbReference type="SUPFAM" id="SSF100879">
    <property type="entry name" value="Lesion bypass DNA polymerase (Y-family), little finger domain"/>
    <property type="match status" value="1"/>
</dbReference>
<dbReference type="InterPro" id="IPR013780">
    <property type="entry name" value="Glyco_hydro_b"/>
</dbReference>
<keyword evidence="12" id="KW-0496">Mitochondrion</keyword>
<feature type="domain" description="UmuC" evidence="18">
    <location>
        <begin position="759"/>
        <end position="938"/>
    </location>
</feature>
<feature type="domain" description="UBZ4-type" evidence="19">
    <location>
        <begin position="1184"/>
        <end position="1213"/>
    </location>
</feature>
<dbReference type="GO" id="GO:0042276">
    <property type="term" value="P:error-prone translesion synthesis"/>
    <property type="evidence" value="ECO:0007669"/>
    <property type="project" value="TreeGrafter"/>
</dbReference>
<dbReference type="Pfam" id="PF06964">
    <property type="entry name" value="Alpha-L-AF_C"/>
    <property type="match status" value="1"/>
</dbReference>
<keyword evidence="13 14" id="KW-0234">DNA repair</keyword>
<dbReference type="GO" id="GO:0005739">
    <property type="term" value="C:mitochondrion"/>
    <property type="evidence" value="ECO:0007669"/>
    <property type="project" value="UniProtKB-SubCell"/>
</dbReference>
<dbReference type="GO" id="GO:0005634">
    <property type="term" value="C:nucleus"/>
    <property type="evidence" value="ECO:0007669"/>
    <property type="project" value="TreeGrafter"/>
</dbReference>
<dbReference type="Proteomes" id="UP000286045">
    <property type="component" value="Unassembled WGS sequence"/>
</dbReference>
<evidence type="ECO:0000256" key="12">
    <source>
        <dbReference type="ARBA" id="ARBA00023128"/>
    </source>
</evidence>
<evidence type="ECO:0000256" key="9">
    <source>
        <dbReference type="ARBA" id="ARBA00022771"/>
    </source>
</evidence>
<dbReference type="InterPro" id="IPR050116">
    <property type="entry name" value="DNA_polymerase-Y"/>
</dbReference>
<evidence type="ECO:0000256" key="1">
    <source>
        <dbReference type="ARBA" id="ARBA00001462"/>
    </source>
</evidence>
<dbReference type="GO" id="GO:0046556">
    <property type="term" value="F:alpha-L-arabinofuranosidase activity"/>
    <property type="evidence" value="ECO:0007669"/>
    <property type="project" value="UniProtKB-EC"/>
</dbReference>
<dbReference type="FunFam" id="1.10.150.810:FF:000003">
    <property type="entry name" value="DNA polymerase kappa subunit"/>
    <property type="match status" value="1"/>
</dbReference>
<comment type="catalytic activity">
    <reaction evidence="1">
        <text>Hydrolysis of terminal non-reducing alpha-L-arabinofuranoside residues in alpha-L-arabinosides.</text>
        <dbReference type="EC" id="3.2.1.55"/>
    </reaction>
</comment>
<feature type="coiled-coil region" evidence="15">
    <location>
        <begin position="1014"/>
        <end position="1041"/>
    </location>
</feature>
<comment type="similarity">
    <text evidence="4">Belongs to the glycosyl hydrolase 51 family.</text>
</comment>
<dbReference type="AlphaFoldDB" id="A0A439CVK1"/>
<dbReference type="FunFam" id="3.40.1170.60:FF:000012">
    <property type="entry name" value="Putative DNA-directed polymerase kappa"/>
    <property type="match status" value="1"/>
</dbReference>
<dbReference type="InterPro" id="IPR022880">
    <property type="entry name" value="DNApol_IV"/>
</dbReference>
<name>A0A439CVK1_9PEZI</name>
<dbReference type="EMBL" id="RYZI01000361">
    <property type="protein sequence ID" value="RWA06172.1"/>
    <property type="molecule type" value="Genomic_DNA"/>
</dbReference>
<dbReference type="InterPro" id="IPR017961">
    <property type="entry name" value="DNA_pol_Y-fam_little_finger"/>
</dbReference>
<dbReference type="InterPro" id="IPR006642">
    <property type="entry name" value="Rad18_UBZ4"/>
</dbReference>
<dbReference type="PANTHER" id="PTHR11076:SF33">
    <property type="entry name" value="DNA POLYMERASE KAPPA"/>
    <property type="match status" value="1"/>
</dbReference>
<protein>
    <recommendedName>
        <fullName evidence="6">DNA polymerase kappa</fullName>
        <ecNumber evidence="5">3.2.1.55</ecNumber>
    </recommendedName>
</protein>
<dbReference type="FunFam" id="1.10.150.810:FF:000001">
    <property type="entry name" value="DNA polymerase kappa"/>
    <property type="match status" value="1"/>
</dbReference>
<evidence type="ECO:0000256" key="16">
    <source>
        <dbReference type="SAM" id="MobiDB-lite"/>
    </source>
</evidence>
<dbReference type="InterPro" id="IPR017853">
    <property type="entry name" value="GH"/>
</dbReference>
<dbReference type="Pfam" id="PF11799">
    <property type="entry name" value="IMS_C"/>
    <property type="match status" value="1"/>
</dbReference>
<dbReference type="SMART" id="SM00813">
    <property type="entry name" value="Alpha-L-AF_C"/>
    <property type="match status" value="1"/>
</dbReference>
<evidence type="ECO:0000256" key="8">
    <source>
        <dbReference type="ARBA" id="ARBA00022763"/>
    </source>
</evidence>
<dbReference type="Gene3D" id="3.20.20.80">
    <property type="entry name" value="Glycosidases"/>
    <property type="match status" value="1"/>
</dbReference>
<dbReference type="STRING" id="363999.A0A439CVK1"/>
<dbReference type="PROSITE" id="PS50173">
    <property type="entry name" value="UMUC"/>
    <property type="match status" value="1"/>
</dbReference>
<dbReference type="SUPFAM" id="SSF51445">
    <property type="entry name" value="(Trans)glycosidases"/>
    <property type="match status" value="1"/>
</dbReference>
<keyword evidence="17" id="KW-0732">Signal</keyword>
<dbReference type="PANTHER" id="PTHR11076">
    <property type="entry name" value="DNA REPAIR POLYMERASE UMUC / TRANSFERASE FAMILY MEMBER"/>
    <property type="match status" value="1"/>
</dbReference>
<dbReference type="GO" id="GO:0070987">
    <property type="term" value="P:error-free translesion synthesis"/>
    <property type="evidence" value="ECO:0007669"/>
    <property type="project" value="UniProtKB-ARBA"/>
</dbReference>
<dbReference type="InterPro" id="IPR036775">
    <property type="entry name" value="DNA_pol_Y-fam_lit_finger_sf"/>
</dbReference>
<evidence type="ECO:0000256" key="5">
    <source>
        <dbReference type="ARBA" id="ARBA00012670"/>
    </source>
</evidence>